<dbReference type="GO" id="GO:0071555">
    <property type="term" value="P:cell wall organization"/>
    <property type="evidence" value="ECO:0007669"/>
    <property type="project" value="UniProtKB-KW"/>
</dbReference>
<comment type="caution">
    <text evidence="18">The sequence shown here is derived from an EMBL/GenBank/DDBJ whole genome shotgun (WGS) entry which is preliminary data.</text>
</comment>
<evidence type="ECO:0000256" key="10">
    <source>
        <dbReference type="ARBA" id="ARBA00022984"/>
    </source>
</evidence>
<keyword evidence="9" id="KW-0133">Cell shape</keyword>
<dbReference type="NCBIfam" id="TIGR01082">
    <property type="entry name" value="murC"/>
    <property type="match status" value="1"/>
</dbReference>
<evidence type="ECO:0000259" key="17">
    <source>
        <dbReference type="Pfam" id="PF08245"/>
    </source>
</evidence>
<keyword evidence="5 18" id="KW-0436">Ligase</keyword>
<dbReference type="SUPFAM" id="SSF53623">
    <property type="entry name" value="MurD-like peptide ligases, catalytic domain"/>
    <property type="match status" value="1"/>
</dbReference>
<comment type="catalytic activity">
    <reaction evidence="13">
        <text>UDP-N-acetyl-alpha-D-muramate + L-alanine + ATP = UDP-N-acetyl-alpha-D-muramoyl-L-alanine + ADP + phosphate + H(+)</text>
        <dbReference type="Rhea" id="RHEA:23372"/>
        <dbReference type="ChEBI" id="CHEBI:15378"/>
        <dbReference type="ChEBI" id="CHEBI:30616"/>
        <dbReference type="ChEBI" id="CHEBI:43474"/>
        <dbReference type="ChEBI" id="CHEBI:57972"/>
        <dbReference type="ChEBI" id="CHEBI:70757"/>
        <dbReference type="ChEBI" id="CHEBI:83898"/>
        <dbReference type="ChEBI" id="CHEBI:456216"/>
        <dbReference type="EC" id="6.3.2.8"/>
    </reaction>
</comment>
<dbReference type="EMBL" id="MFZG01000009">
    <property type="protein sequence ID" value="OGK17324.1"/>
    <property type="molecule type" value="Genomic_DNA"/>
</dbReference>
<dbReference type="InterPro" id="IPR050061">
    <property type="entry name" value="MurCDEF_pg_biosynth"/>
</dbReference>
<evidence type="ECO:0000313" key="19">
    <source>
        <dbReference type="Proteomes" id="UP000177208"/>
    </source>
</evidence>
<dbReference type="Gene3D" id="3.90.190.20">
    <property type="entry name" value="Mur ligase, C-terminal domain"/>
    <property type="match status" value="1"/>
</dbReference>
<dbReference type="InterPro" id="IPR036565">
    <property type="entry name" value="Mur-like_cat_sf"/>
</dbReference>
<comment type="subcellular location">
    <subcellularLocation>
        <location evidence="1">Cytoplasm</location>
    </subcellularLocation>
</comment>
<evidence type="ECO:0000256" key="7">
    <source>
        <dbReference type="ARBA" id="ARBA00022741"/>
    </source>
</evidence>
<keyword evidence="11" id="KW-0131">Cell cycle</keyword>
<sequence>MLNQAKNYDESNPRHPKRTKLVEGSRNIFIVGIKGVAMANLAVILRKMGKTVAGSDVAEQFITDEILKKYKIAYQIGFDPKKIPTHTDLIVYSGANQGDQNPQVITAKKQGVSVISQAQLLGELSKLFKMNIAVCGCHGKTTTSSLLSYALIKLGAKPSYLVGSSDFNGLPGGDFNGSKYFVVEADEYAVNPPHDLTPKFHHLNPDLILCTNIDFDHPDVYRDLSSTKKAFSKFFAMNASINRSIRAFMFFCADDKNLMSIADRLAKDSYLTYGYSNTADLRIVNYQPDAYGSSFQVELNYKRHSGNPRLGGGRPESVLIKHERRSIQIDLKLAGEKNVSNAAGVILILLELGFSLSKIKKAIGDFTGAKRRFELVFEDKGTYLFDDYAHHPAEIEATIKAARAKYPRQRVIVIFQPHTYSRTQRFLPGFAKSLSLADKTIILPVFASARENPGKFSVSSSGIATINPLKLTSVNSKSELTQYLKSIIKYQDIIFTMGAGDVYKLSDDIIRIILEI</sequence>
<dbReference type="Proteomes" id="UP000177208">
    <property type="component" value="Unassembled WGS sequence"/>
</dbReference>
<dbReference type="GO" id="GO:0009252">
    <property type="term" value="P:peptidoglycan biosynthetic process"/>
    <property type="evidence" value="ECO:0007669"/>
    <property type="project" value="UniProtKB-UniRule"/>
</dbReference>
<dbReference type="UniPathway" id="UPA00219"/>
<keyword evidence="10" id="KW-0573">Peptidoglycan synthesis</keyword>
<accession>A0A1F7GEM3</accession>
<dbReference type="GO" id="GO:0005737">
    <property type="term" value="C:cytoplasm"/>
    <property type="evidence" value="ECO:0007669"/>
    <property type="project" value="UniProtKB-SubCell"/>
</dbReference>
<keyword evidence="12" id="KW-0961">Cell wall biogenesis/degradation</keyword>
<evidence type="ECO:0000259" key="16">
    <source>
        <dbReference type="Pfam" id="PF02875"/>
    </source>
</evidence>
<evidence type="ECO:0000259" key="15">
    <source>
        <dbReference type="Pfam" id="PF01225"/>
    </source>
</evidence>
<dbReference type="InterPro" id="IPR036615">
    <property type="entry name" value="Mur_ligase_C_dom_sf"/>
</dbReference>
<proteinExistence type="predicted"/>
<dbReference type="InterPro" id="IPR000713">
    <property type="entry name" value="Mur_ligase_N"/>
</dbReference>
<evidence type="ECO:0000256" key="12">
    <source>
        <dbReference type="ARBA" id="ARBA00023316"/>
    </source>
</evidence>
<keyword evidence="7" id="KW-0547">Nucleotide-binding</keyword>
<protein>
    <recommendedName>
        <fullName evidence="3 14">UDP-N-acetylmuramate--L-alanine ligase</fullName>
        <ecNumber evidence="3 14">6.3.2.8</ecNumber>
    </recommendedName>
</protein>
<feature type="domain" description="Mur ligase C-terminal" evidence="16">
    <location>
        <begin position="371"/>
        <end position="500"/>
    </location>
</feature>
<dbReference type="GO" id="GO:0008763">
    <property type="term" value="F:UDP-N-acetylmuramate-L-alanine ligase activity"/>
    <property type="evidence" value="ECO:0007669"/>
    <property type="project" value="UniProtKB-UniRule"/>
</dbReference>
<dbReference type="InterPro" id="IPR013221">
    <property type="entry name" value="Mur_ligase_cen"/>
</dbReference>
<gene>
    <name evidence="18" type="ORF">A2774_03945</name>
</gene>
<name>A0A1F7GEM3_9BACT</name>
<dbReference type="GO" id="GO:0051301">
    <property type="term" value="P:cell division"/>
    <property type="evidence" value="ECO:0007669"/>
    <property type="project" value="UniProtKB-KW"/>
</dbReference>
<feature type="domain" description="Mur ligase N-terminal catalytic" evidence="15">
    <location>
        <begin position="29"/>
        <end position="128"/>
    </location>
</feature>
<evidence type="ECO:0000256" key="14">
    <source>
        <dbReference type="NCBIfam" id="TIGR01082"/>
    </source>
</evidence>
<dbReference type="GO" id="GO:0005524">
    <property type="term" value="F:ATP binding"/>
    <property type="evidence" value="ECO:0007669"/>
    <property type="project" value="UniProtKB-KW"/>
</dbReference>
<evidence type="ECO:0000256" key="13">
    <source>
        <dbReference type="ARBA" id="ARBA00047833"/>
    </source>
</evidence>
<organism evidence="18 19">
    <name type="scientific">Candidatus Roizmanbacteria bacterium RIFCSPHIGHO2_01_FULL_39_12c</name>
    <dbReference type="NCBI Taxonomy" id="1802031"/>
    <lineage>
        <taxon>Bacteria</taxon>
        <taxon>Candidatus Roizmaniibacteriota</taxon>
    </lineage>
</organism>
<comment type="pathway">
    <text evidence="2">Cell wall biogenesis; peptidoglycan biosynthesis.</text>
</comment>
<evidence type="ECO:0000256" key="3">
    <source>
        <dbReference type="ARBA" id="ARBA00012211"/>
    </source>
</evidence>
<dbReference type="Pfam" id="PF01225">
    <property type="entry name" value="Mur_ligase"/>
    <property type="match status" value="1"/>
</dbReference>
<dbReference type="InterPro" id="IPR004101">
    <property type="entry name" value="Mur_ligase_C"/>
</dbReference>
<dbReference type="Pfam" id="PF02875">
    <property type="entry name" value="Mur_ligase_C"/>
    <property type="match status" value="1"/>
</dbReference>
<dbReference type="Gene3D" id="3.40.50.720">
    <property type="entry name" value="NAD(P)-binding Rossmann-like Domain"/>
    <property type="match status" value="1"/>
</dbReference>
<evidence type="ECO:0000313" key="18">
    <source>
        <dbReference type="EMBL" id="OGK17324.1"/>
    </source>
</evidence>
<evidence type="ECO:0000256" key="1">
    <source>
        <dbReference type="ARBA" id="ARBA00004496"/>
    </source>
</evidence>
<evidence type="ECO:0000256" key="5">
    <source>
        <dbReference type="ARBA" id="ARBA00022598"/>
    </source>
</evidence>
<evidence type="ECO:0000256" key="2">
    <source>
        <dbReference type="ARBA" id="ARBA00004752"/>
    </source>
</evidence>
<dbReference type="PANTHER" id="PTHR43445:SF3">
    <property type="entry name" value="UDP-N-ACETYLMURAMATE--L-ALANINE LIGASE"/>
    <property type="match status" value="1"/>
</dbReference>
<dbReference type="GO" id="GO:0008360">
    <property type="term" value="P:regulation of cell shape"/>
    <property type="evidence" value="ECO:0007669"/>
    <property type="project" value="UniProtKB-KW"/>
</dbReference>
<dbReference type="SUPFAM" id="SSF51984">
    <property type="entry name" value="MurCD N-terminal domain"/>
    <property type="match status" value="1"/>
</dbReference>
<dbReference type="SUPFAM" id="SSF53244">
    <property type="entry name" value="MurD-like peptide ligases, peptide-binding domain"/>
    <property type="match status" value="1"/>
</dbReference>
<feature type="domain" description="Mur ligase central" evidence="17">
    <location>
        <begin position="134"/>
        <end position="348"/>
    </location>
</feature>
<evidence type="ECO:0000256" key="9">
    <source>
        <dbReference type="ARBA" id="ARBA00022960"/>
    </source>
</evidence>
<dbReference type="AlphaFoldDB" id="A0A1F7GEM3"/>
<dbReference type="InterPro" id="IPR005758">
    <property type="entry name" value="UDP-N-AcMur_Ala_ligase_MurC"/>
</dbReference>
<dbReference type="EC" id="6.3.2.8" evidence="3 14"/>
<evidence type="ECO:0000256" key="11">
    <source>
        <dbReference type="ARBA" id="ARBA00023306"/>
    </source>
</evidence>
<keyword evidence="4" id="KW-0963">Cytoplasm</keyword>
<reference evidence="18 19" key="1">
    <citation type="journal article" date="2016" name="Nat. Commun.">
        <title>Thousands of microbial genomes shed light on interconnected biogeochemical processes in an aquifer system.</title>
        <authorList>
            <person name="Anantharaman K."/>
            <person name="Brown C.T."/>
            <person name="Hug L.A."/>
            <person name="Sharon I."/>
            <person name="Castelle C.J."/>
            <person name="Probst A.J."/>
            <person name="Thomas B.C."/>
            <person name="Singh A."/>
            <person name="Wilkins M.J."/>
            <person name="Karaoz U."/>
            <person name="Brodie E.L."/>
            <person name="Williams K.H."/>
            <person name="Hubbard S.S."/>
            <person name="Banfield J.F."/>
        </authorList>
    </citation>
    <scope>NUCLEOTIDE SEQUENCE [LARGE SCALE GENOMIC DNA]</scope>
</reference>
<dbReference type="Pfam" id="PF08245">
    <property type="entry name" value="Mur_ligase_M"/>
    <property type="match status" value="1"/>
</dbReference>
<evidence type="ECO:0000256" key="8">
    <source>
        <dbReference type="ARBA" id="ARBA00022840"/>
    </source>
</evidence>
<dbReference type="Gene3D" id="3.40.1190.10">
    <property type="entry name" value="Mur-like, catalytic domain"/>
    <property type="match status" value="1"/>
</dbReference>
<evidence type="ECO:0000256" key="6">
    <source>
        <dbReference type="ARBA" id="ARBA00022618"/>
    </source>
</evidence>
<keyword evidence="8" id="KW-0067">ATP-binding</keyword>
<keyword evidence="6" id="KW-0132">Cell division</keyword>
<evidence type="ECO:0000256" key="4">
    <source>
        <dbReference type="ARBA" id="ARBA00022490"/>
    </source>
</evidence>
<dbReference type="PANTHER" id="PTHR43445">
    <property type="entry name" value="UDP-N-ACETYLMURAMATE--L-ALANINE LIGASE-RELATED"/>
    <property type="match status" value="1"/>
</dbReference>